<dbReference type="EMBL" id="BAABIM010000002">
    <property type="protein sequence ID" value="GAA4680020.1"/>
    <property type="molecule type" value="Genomic_DNA"/>
</dbReference>
<dbReference type="NCBIfam" id="TIGR00621">
    <property type="entry name" value="ssb"/>
    <property type="match status" value="1"/>
</dbReference>
<organism evidence="4 5">
    <name type="scientific">Nocardioides nanhaiensis</name>
    <dbReference type="NCBI Taxonomy" id="1476871"/>
    <lineage>
        <taxon>Bacteria</taxon>
        <taxon>Bacillati</taxon>
        <taxon>Actinomycetota</taxon>
        <taxon>Actinomycetes</taxon>
        <taxon>Propionibacteriales</taxon>
        <taxon>Nocardioidaceae</taxon>
        <taxon>Nocardioides</taxon>
    </lineage>
</organism>
<keyword evidence="5" id="KW-1185">Reference proteome</keyword>
<dbReference type="Proteomes" id="UP001500621">
    <property type="component" value="Unassembled WGS sequence"/>
</dbReference>
<evidence type="ECO:0000313" key="4">
    <source>
        <dbReference type="EMBL" id="GAA4680020.1"/>
    </source>
</evidence>
<dbReference type="PANTHER" id="PTHR10302:SF27">
    <property type="entry name" value="SINGLE-STRANDED DNA-BINDING PROTEIN"/>
    <property type="match status" value="1"/>
</dbReference>
<protein>
    <recommendedName>
        <fullName evidence="2 3">Single-stranded DNA-binding protein</fullName>
        <shortName evidence="2">SSB</shortName>
    </recommendedName>
</protein>
<evidence type="ECO:0000256" key="2">
    <source>
        <dbReference type="HAMAP-Rule" id="MF_00984"/>
    </source>
</evidence>
<dbReference type="PANTHER" id="PTHR10302">
    <property type="entry name" value="SINGLE-STRANDED DNA-BINDING PROTEIN"/>
    <property type="match status" value="1"/>
</dbReference>
<dbReference type="CDD" id="cd04496">
    <property type="entry name" value="SSB_OBF"/>
    <property type="match status" value="1"/>
</dbReference>
<dbReference type="PROSITE" id="PS50935">
    <property type="entry name" value="SSB"/>
    <property type="match status" value="1"/>
</dbReference>
<name>A0ABP8W5Z3_9ACTN</name>
<evidence type="ECO:0000256" key="1">
    <source>
        <dbReference type="ARBA" id="ARBA00023125"/>
    </source>
</evidence>
<dbReference type="SUPFAM" id="SSF50249">
    <property type="entry name" value="Nucleic acid-binding proteins"/>
    <property type="match status" value="1"/>
</dbReference>
<keyword evidence="1 2" id="KW-0238">DNA-binding</keyword>
<dbReference type="Pfam" id="PF00436">
    <property type="entry name" value="SSB"/>
    <property type="match status" value="1"/>
</dbReference>
<reference evidence="5" key="1">
    <citation type="journal article" date="2019" name="Int. J. Syst. Evol. Microbiol.">
        <title>The Global Catalogue of Microorganisms (GCM) 10K type strain sequencing project: providing services to taxonomists for standard genome sequencing and annotation.</title>
        <authorList>
            <consortium name="The Broad Institute Genomics Platform"/>
            <consortium name="The Broad Institute Genome Sequencing Center for Infectious Disease"/>
            <person name="Wu L."/>
            <person name="Ma J."/>
        </authorList>
    </citation>
    <scope>NUCLEOTIDE SEQUENCE [LARGE SCALE GENOMIC DNA]</scope>
    <source>
        <strain evidence="5">JCM 18127</strain>
    </source>
</reference>
<accession>A0ABP8W5Z3</accession>
<comment type="caution">
    <text evidence="2">Lacks conserved residue(s) required for the propagation of feature annotation.</text>
</comment>
<proteinExistence type="inferred from homology"/>
<dbReference type="InterPro" id="IPR000424">
    <property type="entry name" value="Primosome_PriB/ssb"/>
</dbReference>
<dbReference type="HAMAP" id="MF_00984">
    <property type="entry name" value="SSB"/>
    <property type="match status" value="1"/>
</dbReference>
<dbReference type="InterPro" id="IPR011344">
    <property type="entry name" value="ssDNA-bd"/>
</dbReference>
<dbReference type="RefSeq" id="WP_345264622.1">
    <property type="nucleotide sequence ID" value="NZ_BAABIM010000002.1"/>
</dbReference>
<evidence type="ECO:0000256" key="3">
    <source>
        <dbReference type="RuleBase" id="RU000524"/>
    </source>
</evidence>
<dbReference type="InterPro" id="IPR012340">
    <property type="entry name" value="NA-bd_OB-fold"/>
</dbReference>
<comment type="caution">
    <text evidence="4">The sequence shown here is derived from an EMBL/GenBank/DDBJ whole genome shotgun (WGS) entry which is preliminary data.</text>
</comment>
<evidence type="ECO:0000313" key="5">
    <source>
        <dbReference type="Proteomes" id="UP001500621"/>
    </source>
</evidence>
<dbReference type="GO" id="GO:0003677">
    <property type="term" value="F:DNA binding"/>
    <property type="evidence" value="ECO:0007669"/>
    <property type="project" value="UniProtKB-KW"/>
</dbReference>
<sequence>MAHDTMITVQGYVGSDVRLVQAGGHPVANLRVATTPRRRVRSTGEWVDGETQWFDVSAWRGLAEHVAESVHRGDPVLVHGRLSVRRFTRQDGTEGIAQEIEALVLGHDLTWGVSRFTKAVRPQAAPAA</sequence>
<gene>
    <name evidence="4" type="ORF">GCM10023226_16510</name>
</gene>
<dbReference type="Gene3D" id="2.40.50.140">
    <property type="entry name" value="Nucleic acid-binding proteins"/>
    <property type="match status" value="1"/>
</dbReference>
<comment type="subunit">
    <text evidence="2">Homotetramer.</text>
</comment>